<evidence type="ECO:0000313" key="2">
    <source>
        <dbReference type="EMBL" id="PWO00169.1"/>
    </source>
</evidence>
<gene>
    <name evidence="2" type="ORF">FA09DRAFT_208582</name>
</gene>
<dbReference type="EMBL" id="KZ819286">
    <property type="protein sequence ID" value="PWO00169.1"/>
    <property type="molecule type" value="Genomic_DNA"/>
</dbReference>
<reference evidence="2 3" key="1">
    <citation type="journal article" date="2018" name="Mol. Biol. Evol.">
        <title>Broad Genomic Sampling Reveals a Smut Pathogenic Ancestry of the Fungal Clade Ustilaginomycotina.</title>
        <authorList>
            <person name="Kijpornyongpan T."/>
            <person name="Mondo S.J."/>
            <person name="Barry K."/>
            <person name="Sandor L."/>
            <person name="Lee J."/>
            <person name="Lipzen A."/>
            <person name="Pangilinan J."/>
            <person name="LaButti K."/>
            <person name="Hainaut M."/>
            <person name="Henrissat B."/>
            <person name="Grigoriev I.V."/>
            <person name="Spatafora J.W."/>
            <person name="Aime M.C."/>
        </authorList>
    </citation>
    <scope>NUCLEOTIDE SEQUENCE [LARGE SCALE GENOMIC DNA]</scope>
    <source>
        <strain evidence="2 3">MCA 4186</strain>
    </source>
</reference>
<dbReference type="GeneID" id="37267021"/>
<evidence type="ECO:0000313" key="3">
    <source>
        <dbReference type="Proteomes" id="UP000245946"/>
    </source>
</evidence>
<keyword evidence="3" id="KW-1185">Reference proteome</keyword>
<protein>
    <submittedName>
        <fullName evidence="2">Uncharacterized protein</fullName>
    </submittedName>
</protein>
<accession>A0A316ZGJ2</accession>
<dbReference type="Proteomes" id="UP000245946">
    <property type="component" value="Unassembled WGS sequence"/>
</dbReference>
<organism evidence="2 3">
    <name type="scientific">Tilletiopsis washingtonensis</name>
    <dbReference type="NCBI Taxonomy" id="58919"/>
    <lineage>
        <taxon>Eukaryota</taxon>
        <taxon>Fungi</taxon>
        <taxon>Dikarya</taxon>
        <taxon>Basidiomycota</taxon>
        <taxon>Ustilaginomycotina</taxon>
        <taxon>Exobasidiomycetes</taxon>
        <taxon>Entylomatales</taxon>
        <taxon>Entylomatales incertae sedis</taxon>
        <taxon>Tilletiopsis</taxon>
    </lineage>
</organism>
<feature type="compositionally biased region" description="Low complexity" evidence="1">
    <location>
        <begin position="203"/>
        <end position="223"/>
    </location>
</feature>
<dbReference type="AlphaFoldDB" id="A0A316ZGJ2"/>
<proteinExistence type="predicted"/>
<dbReference type="RefSeq" id="XP_025600447.1">
    <property type="nucleotide sequence ID" value="XM_025739475.1"/>
</dbReference>
<name>A0A316ZGJ2_9BASI</name>
<feature type="region of interest" description="Disordered" evidence="1">
    <location>
        <begin position="173"/>
        <end position="223"/>
    </location>
</feature>
<evidence type="ECO:0000256" key="1">
    <source>
        <dbReference type="SAM" id="MobiDB-lite"/>
    </source>
</evidence>
<sequence length="223" mass="24585">MRLDVVGHQVDSVQARPTRCPTCSWLDRGWTQLDTMSNRVQLQQLDTWLDAVGHLVGCHVQPEVVGRRLDVSWMTRPTASNQLQVGRGVQPRPNSFGARMFISELPDQPDAAAARRFDGRQAQVSVVYHDAAPRLGSWLRHPDAAARGCALAALRPREPKSCLNVTSCQARRPKRQVPRLQRRADRSTRVPPAYRGVLVPGEASSARSSCKRSSCSSSASISA</sequence>